<reference evidence="1 2" key="1">
    <citation type="submission" date="2013-10" db="EMBL/GenBank/DDBJ databases">
        <title>Whole Genome Shotgun Sequence of Pseudomonas taiwanensis SJ9.</title>
        <authorList>
            <person name="Hong S.-J."/>
            <person name="Shin J.-H."/>
        </authorList>
    </citation>
    <scope>NUCLEOTIDE SEQUENCE [LARGE SCALE GENOMIC DNA]</scope>
    <source>
        <strain evidence="1 2">SJ9</strain>
    </source>
</reference>
<gene>
    <name evidence="1" type="ORF">O164_28630</name>
</gene>
<proteinExistence type="predicted"/>
<sequence>MSFATGRWKVEALSSKAPFTKAGISRNEAMQDVER</sequence>
<evidence type="ECO:0000313" key="2">
    <source>
        <dbReference type="Proteomes" id="UP000018511"/>
    </source>
</evidence>
<accession>V7D4V0</accession>
<protein>
    <submittedName>
        <fullName evidence="1">Uncharacterized protein</fullName>
    </submittedName>
</protein>
<dbReference type="Proteomes" id="UP000018511">
    <property type="component" value="Unassembled WGS sequence"/>
</dbReference>
<dbReference type="EMBL" id="AXUP01000512">
    <property type="protein sequence ID" value="ESW36703.1"/>
    <property type="molecule type" value="Genomic_DNA"/>
</dbReference>
<evidence type="ECO:0000313" key="1">
    <source>
        <dbReference type="EMBL" id="ESW36703.1"/>
    </source>
</evidence>
<comment type="caution">
    <text evidence="1">The sequence shown here is derived from an EMBL/GenBank/DDBJ whole genome shotgun (WGS) entry which is preliminary data.</text>
</comment>
<organism evidence="1 2">
    <name type="scientific">Pseudomonas taiwanensis SJ9</name>
    <dbReference type="NCBI Taxonomy" id="1388762"/>
    <lineage>
        <taxon>Bacteria</taxon>
        <taxon>Pseudomonadati</taxon>
        <taxon>Pseudomonadota</taxon>
        <taxon>Gammaproteobacteria</taxon>
        <taxon>Pseudomonadales</taxon>
        <taxon>Pseudomonadaceae</taxon>
        <taxon>Pseudomonas</taxon>
    </lineage>
</organism>
<dbReference type="AlphaFoldDB" id="V7D4V0"/>
<name>V7D4V0_9PSED</name>